<proteinExistence type="predicted"/>
<sequence>MRIFGWAADNGGCGYYRVKLPLDTLRSLGHETLTATVMPDEWQETADVIVGQRVCNPGPTSRWQKLAREGSAKLVFEVDDDLLNVHHSNRAGHAFFKQPEIRQNLTDNITVADLVTVTNEHLAERVSAFNPNVAILPNYIPAAMLDLPTPPEAERLTVGWAGSATHRMDWEEAAEPIAKFMVKGAAKHLDMHFIGDLHEHWFDFRPWDKLGGRIRRSPWVQRIPDYHAALDFHIGLAPLKPHVFNLSKSPIKALEYAARGIPVIASDFGPYAAFVQDGETGVLVRERAGWAAALWELSRADGPRRQMSKAAQELARAHTIEGNAWRWERALSV</sequence>
<evidence type="ECO:0000313" key="1">
    <source>
        <dbReference type="EMBL" id="MFC5947085.1"/>
    </source>
</evidence>
<accession>A0ABW1I1V8</accession>
<reference evidence="2" key="1">
    <citation type="journal article" date="2019" name="Int. J. Syst. Evol. Microbiol.">
        <title>The Global Catalogue of Microorganisms (GCM) 10K type strain sequencing project: providing services to taxonomists for standard genome sequencing and annotation.</title>
        <authorList>
            <consortium name="The Broad Institute Genomics Platform"/>
            <consortium name="The Broad Institute Genome Sequencing Center for Infectious Disease"/>
            <person name="Wu L."/>
            <person name="Ma J."/>
        </authorList>
    </citation>
    <scope>NUCLEOTIDE SEQUENCE [LARGE SCALE GENOMIC DNA]</scope>
    <source>
        <strain evidence="2">CGMCC 4.7397</strain>
    </source>
</reference>
<protein>
    <submittedName>
        <fullName evidence="1">Glycosyltransferase</fullName>
        <ecNumber evidence="1">2.4.-.-</ecNumber>
    </submittedName>
</protein>
<dbReference type="Pfam" id="PF13692">
    <property type="entry name" value="Glyco_trans_1_4"/>
    <property type="match status" value="1"/>
</dbReference>
<dbReference type="Gene3D" id="3.40.50.2000">
    <property type="entry name" value="Glycogen Phosphorylase B"/>
    <property type="match status" value="1"/>
</dbReference>
<dbReference type="RefSeq" id="WP_379563596.1">
    <property type="nucleotide sequence ID" value="NZ_JBHSQK010000005.1"/>
</dbReference>
<dbReference type="SUPFAM" id="SSF53756">
    <property type="entry name" value="UDP-Glycosyltransferase/glycogen phosphorylase"/>
    <property type="match status" value="1"/>
</dbReference>
<dbReference type="EC" id="2.4.-.-" evidence="1"/>
<organism evidence="1 2">
    <name type="scientific">Pseudonocardia lutea</name>
    <dbReference type="NCBI Taxonomy" id="2172015"/>
    <lineage>
        <taxon>Bacteria</taxon>
        <taxon>Bacillati</taxon>
        <taxon>Actinomycetota</taxon>
        <taxon>Actinomycetes</taxon>
        <taxon>Pseudonocardiales</taxon>
        <taxon>Pseudonocardiaceae</taxon>
        <taxon>Pseudonocardia</taxon>
    </lineage>
</organism>
<gene>
    <name evidence="1" type="ORF">ACFQH9_02180</name>
</gene>
<dbReference type="Proteomes" id="UP001596119">
    <property type="component" value="Unassembled WGS sequence"/>
</dbReference>
<dbReference type="GO" id="GO:0016757">
    <property type="term" value="F:glycosyltransferase activity"/>
    <property type="evidence" value="ECO:0007669"/>
    <property type="project" value="UniProtKB-KW"/>
</dbReference>
<dbReference type="EMBL" id="JBHSQK010000005">
    <property type="protein sequence ID" value="MFC5947085.1"/>
    <property type="molecule type" value="Genomic_DNA"/>
</dbReference>
<keyword evidence="2" id="KW-1185">Reference proteome</keyword>
<name>A0ABW1I1V8_9PSEU</name>
<keyword evidence="1" id="KW-0328">Glycosyltransferase</keyword>
<comment type="caution">
    <text evidence="1">The sequence shown here is derived from an EMBL/GenBank/DDBJ whole genome shotgun (WGS) entry which is preliminary data.</text>
</comment>
<keyword evidence="1" id="KW-0808">Transferase</keyword>
<evidence type="ECO:0000313" key="2">
    <source>
        <dbReference type="Proteomes" id="UP001596119"/>
    </source>
</evidence>